<feature type="domain" description="FHA" evidence="2">
    <location>
        <begin position="39"/>
        <end position="98"/>
    </location>
</feature>
<dbReference type="Gene3D" id="2.60.200.20">
    <property type="match status" value="1"/>
</dbReference>
<evidence type="ECO:0000256" key="1">
    <source>
        <dbReference type="ARBA" id="ARBA00022553"/>
    </source>
</evidence>
<comment type="caution">
    <text evidence="3">The sequence shown here is derived from an EMBL/GenBank/DDBJ whole genome shotgun (WGS) entry which is preliminary data.</text>
</comment>
<keyword evidence="1" id="KW-0597">Phosphoprotein</keyword>
<evidence type="ECO:0000313" key="3">
    <source>
        <dbReference type="EMBL" id="RKW70972.1"/>
    </source>
</evidence>
<dbReference type="PROSITE" id="PS50006">
    <property type="entry name" value="FHA_DOMAIN"/>
    <property type="match status" value="1"/>
</dbReference>
<proteinExistence type="predicted"/>
<name>A0A496PKD7_9MICC</name>
<reference evidence="3 4" key="1">
    <citation type="submission" date="2018-07" db="EMBL/GenBank/DDBJ databases">
        <title>Arthrobacter sp. nov., isolated from raw cow's milk with high bacterial count.</title>
        <authorList>
            <person name="Hahne J."/>
            <person name="Isele D."/>
            <person name="Lipski A."/>
        </authorList>
    </citation>
    <scope>NUCLEOTIDE SEQUENCE [LARGE SCALE GENOMIC DNA]</scope>
    <source>
        <strain evidence="3 4">JZ R-183</strain>
    </source>
</reference>
<dbReference type="Pfam" id="PF00498">
    <property type="entry name" value="FHA"/>
    <property type="match status" value="1"/>
</dbReference>
<dbReference type="EMBL" id="QQXL01000002">
    <property type="protein sequence ID" value="RKW70972.1"/>
    <property type="molecule type" value="Genomic_DNA"/>
</dbReference>
<dbReference type="InterPro" id="IPR008984">
    <property type="entry name" value="SMAD_FHA_dom_sf"/>
</dbReference>
<dbReference type="CDD" id="cd00060">
    <property type="entry name" value="FHA"/>
    <property type="match status" value="1"/>
</dbReference>
<organism evidence="3 4">
    <name type="scientific">Galactobacter caseinivorans</name>
    <dbReference type="NCBI Taxonomy" id="2676123"/>
    <lineage>
        <taxon>Bacteria</taxon>
        <taxon>Bacillati</taxon>
        <taxon>Actinomycetota</taxon>
        <taxon>Actinomycetes</taxon>
        <taxon>Micrococcales</taxon>
        <taxon>Micrococcaceae</taxon>
        <taxon>Galactobacter</taxon>
    </lineage>
</organism>
<dbReference type="AlphaFoldDB" id="A0A496PKD7"/>
<gene>
    <name evidence="3" type="ORF">DWQ67_03960</name>
</gene>
<dbReference type="Proteomes" id="UP000273119">
    <property type="component" value="Unassembled WGS sequence"/>
</dbReference>
<keyword evidence="4" id="KW-1185">Reference proteome</keyword>
<accession>A0A496PKD7</accession>
<dbReference type="InterPro" id="IPR000253">
    <property type="entry name" value="FHA_dom"/>
</dbReference>
<evidence type="ECO:0000259" key="2">
    <source>
        <dbReference type="PROSITE" id="PS50006"/>
    </source>
</evidence>
<dbReference type="SUPFAM" id="SSF49879">
    <property type="entry name" value="SMAD/FHA domain"/>
    <property type="match status" value="1"/>
</dbReference>
<evidence type="ECO:0000313" key="4">
    <source>
        <dbReference type="Proteomes" id="UP000273119"/>
    </source>
</evidence>
<protein>
    <submittedName>
        <fullName evidence="3">FHA domain-containing protein</fullName>
    </submittedName>
</protein>
<sequence>MVFDAPSSASAATPERQAPTYRVLLEFSDGSQVMLDDDAVLGRKPEQAAVQDDLIAVPLVDPLKSASRVHLRLFMTPQGVNVVDADSGNGTRVEHEGTMYECTAGQPFWIEPGDRLWLGEVPIAVSLG</sequence>